<dbReference type="InParanoid" id="A0A6L2Q086"/>
<gene>
    <name evidence="2" type="ORF">Cfor_08931</name>
</gene>
<feature type="compositionally biased region" description="Low complexity" evidence="1">
    <location>
        <begin position="1"/>
        <end position="15"/>
    </location>
</feature>
<keyword evidence="3" id="KW-1185">Reference proteome</keyword>
<sequence>MSWNNSNSGNANPNPRYRLRRPISTSPRASTYPVPKDGMIGTSGGRPHGGMARYDAFKPRIIRSVNTELSVKISFPGLQLFHSKTPNLQQSVTTLICVICAD</sequence>
<comment type="caution">
    <text evidence="2">The sequence shown here is derived from an EMBL/GenBank/DDBJ whole genome shotgun (WGS) entry which is preliminary data.</text>
</comment>
<organism evidence="2 3">
    <name type="scientific">Coptotermes formosanus</name>
    <name type="common">Formosan subterranean termite</name>
    <dbReference type="NCBI Taxonomy" id="36987"/>
    <lineage>
        <taxon>Eukaryota</taxon>
        <taxon>Metazoa</taxon>
        <taxon>Ecdysozoa</taxon>
        <taxon>Arthropoda</taxon>
        <taxon>Hexapoda</taxon>
        <taxon>Insecta</taxon>
        <taxon>Pterygota</taxon>
        <taxon>Neoptera</taxon>
        <taxon>Polyneoptera</taxon>
        <taxon>Dictyoptera</taxon>
        <taxon>Blattodea</taxon>
        <taxon>Blattoidea</taxon>
        <taxon>Termitoidae</taxon>
        <taxon>Rhinotermitidae</taxon>
        <taxon>Coptotermes</taxon>
    </lineage>
</organism>
<protein>
    <submittedName>
        <fullName evidence="2">Uncharacterized protein</fullName>
    </submittedName>
</protein>
<dbReference type="EMBL" id="BLKM01012984">
    <property type="protein sequence ID" value="GFG38291.1"/>
    <property type="molecule type" value="Genomic_DNA"/>
</dbReference>
<feature type="region of interest" description="Disordered" evidence="1">
    <location>
        <begin position="1"/>
        <end position="52"/>
    </location>
</feature>
<name>A0A6L2Q086_COPFO</name>
<evidence type="ECO:0000313" key="2">
    <source>
        <dbReference type="EMBL" id="GFG38291.1"/>
    </source>
</evidence>
<evidence type="ECO:0000313" key="3">
    <source>
        <dbReference type="Proteomes" id="UP000502823"/>
    </source>
</evidence>
<dbReference type="Proteomes" id="UP000502823">
    <property type="component" value="Unassembled WGS sequence"/>
</dbReference>
<reference evidence="3" key="1">
    <citation type="submission" date="2020-01" db="EMBL/GenBank/DDBJ databases">
        <title>Draft genome sequence of the Termite Coptotermes fromosanus.</title>
        <authorList>
            <person name="Itakura S."/>
            <person name="Yosikawa Y."/>
            <person name="Umezawa K."/>
        </authorList>
    </citation>
    <scope>NUCLEOTIDE SEQUENCE [LARGE SCALE GENOMIC DNA]</scope>
</reference>
<accession>A0A6L2Q086</accession>
<evidence type="ECO:0000256" key="1">
    <source>
        <dbReference type="SAM" id="MobiDB-lite"/>
    </source>
</evidence>
<dbReference type="AlphaFoldDB" id="A0A6L2Q086"/>
<proteinExistence type="predicted"/>